<keyword evidence="1" id="KW-0472">Membrane</keyword>
<proteinExistence type="predicted"/>
<reference evidence="4" key="1">
    <citation type="journal article" date="2013" name="Nat. Genet.">
        <title>The draft genomes of soft-shell turtle and green sea turtle yield insights into the development and evolution of the turtle-specific body plan.</title>
        <authorList>
            <person name="Wang Z."/>
            <person name="Pascual-Anaya J."/>
            <person name="Zadissa A."/>
            <person name="Li W."/>
            <person name="Niimura Y."/>
            <person name="Huang Z."/>
            <person name="Li C."/>
            <person name="White S."/>
            <person name="Xiong Z."/>
            <person name="Fang D."/>
            <person name="Wang B."/>
            <person name="Ming Y."/>
            <person name="Chen Y."/>
            <person name="Zheng Y."/>
            <person name="Kuraku S."/>
            <person name="Pignatelli M."/>
            <person name="Herrero J."/>
            <person name="Beal K."/>
            <person name="Nozawa M."/>
            <person name="Li Q."/>
            <person name="Wang J."/>
            <person name="Zhang H."/>
            <person name="Yu L."/>
            <person name="Shigenobu S."/>
            <person name="Wang J."/>
            <person name="Liu J."/>
            <person name="Flicek P."/>
            <person name="Searle S."/>
            <person name="Wang J."/>
            <person name="Kuratani S."/>
            <person name="Yin Y."/>
            <person name="Aken B."/>
            <person name="Zhang G."/>
            <person name="Irie N."/>
        </authorList>
    </citation>
    <scope>NUCLEOTIDE SEQUENCE [LARGE SCALE GENOMIC DNA]</scope>
</reference>
<gene>
    <name evidence="3" type="ORF">UY3_03390</name>
</gene>
<sequence>MRENEPLQTPYHGKHAARSAHRRCRCCVLGAAGSSALLQLGGSVLVLLGAANHRHTPLPLQLCSAAIVSIANFSMLSVMGSRTAYRSKHGARSDHCGSYEHCKHLTHYLAGISASRKIQHSACPVHVDHFASTYKGASDSKCEICNIGEYQVQRGKESCDKCPENYYCPNDERTCEVDSWHQESRVAEEAVDDDNMEKFAIETELIYKSRRAELQWKRWMMTASSHTALSADSSTQDTTAAVMVS</sequence>
<name>M7C4L8_CHEMY</name>
<feature type="transmembrane region" description="Helical" evidence="1">
    <location>
        <begin position="58"/>
        <end position="79"/>
    </location>
</feature>
<protein>
    <recommendedName>
        <fullName evidence="2">Tyrosine-protein kinase ephrin type A/B receptor-like domain-containing protein</fullName>
    </recommendedName>
</protein>
<evidence type="ECO:0000259" key="2">
    <source>
        <dbReference type="Pfam" id="PF07699"/>
    </source>
</evidence>
<feature type="domain" description="Tyrosine-protein kinase ephrin type A/B receptor-like" evidence="2">
    <location>
        <begin position="133"/>
        <end position="167"/>
    </location>
</feature>
<dbReference type="STRING" id="8469.M7C4L8"/>
<evidence type="ECO:0000256" key="1">
    <source>
        <dbReference type="SAM" id="Phobius"/>
    </source>
</evidence>
<dbReference type="AlphaFoldDB" id="M7C4L8"/>
<evidence type="ECO:0000313" key="4">
    <source>
        <dbReference type="Proteomes" id="UP000031443"/>
    </source>
</evidence>
<organism evidence="3 4">
    <name type="scientific">Chelonia mydas</name>
    <name type="common">Green sea-turtle</name>
    <name type="synonym">Chelonia agassizi</name>
    <dbReference type="NCBI Taxonomy" id="8469"/>
    <lineage>
        <taxon>Eukaryota</taxon>
        <taxon>Metazoa</taxon>
        <taxon>Chordata</taxon>
        <taxon>Craniata</taxon>
        <taxon>Vertebrata</taxon>
        <taxon>Euteleostomi</taxon>
        <taxon>Archelosauria</taxon>
        <taxon>Testudinata</taxon>
        <taxon>Testudines</taxon>
        <taxon>Cryptodira</taxon>
        <taxon>Durocryptodira</taxon>
        <taxon>Americhelydia</taxon>
        <taxon>Chelonioidea</taxon>
        <taxon>Cheloniidae</taxon>
        <taxon>Chelonia</taxon>
    </lineage>
</organism>
<dbReference type="Gene3D" id="2.10.50.10">
    <property type="entry name" value="Tumor Necrosis Factor Receptor, subunit A, domain 2"/>
    <property type="match status" value="1"/>
</dbReference>
<feature type="transmembrane region" description="Helical" evidence="1">
    <location>
        <begin position="28"/>
        <end position="52"/>
    </location>
</feature>
<dbReference type="Proteomes" id="UP000031443">
    <property type="component" value="Unassembled WGS sequence"/>
</dbReference>
<keyword evidence="1" id="KW-0812">Transmembrane</keyword>
<keyword evidence="1" id="KW-1133">Transmembrane helix</keyword>
<keyword evidence="4" id="KW-1185">Reference proteome</keyword>
<dbReference type="InterPro" id="IPR011641">
    <property type="entry name" value="Tyr-kin_ephrin_A/B_rcpt-like"/>
</dbReference>
<dbReference type="EMBL" id="KB516806">
    <property type="protein sequence ID" value="EMP39388.1"/>
    <property type="molecule type" value="Genomic_DNA"/>
</dbReference>
<dbReference type="Pfam" id="PF07699">
    <property type="entry name" value="Ephrin_rec_like"/>
    <property type="match status" value="1"/>
</dbReference>
<evidence type="ECO:0000313" key="3">
    <source>
        <dbReference type="EMBL" id="EMP39388.1"/>
    </source>
</evidence>
<accession>M7C4L8</accession>